<evidence type="ECO:0000259" key="4">
    <source>
        <dbReference type="Pfam" id="PF16679"/>
    </source>
</evidence>
<gene>
    <name evidence="5" type="ORF">AB675_3962</name>
</gene>
<dbReference type="OrthoDB" id="341730at2759"/>
<keyword evidence="6" id="KW-1185">Reference proteome</keyword>
<comment type="caution">
    <text evidence="5">The sequence shown here is derived from an EMBL/GenBank/DDBJ whole genome shotgun (WGS) entry which is preliminary data.</text>
</comment>
<proteinExistence type="inferred from homology"/>
<evidence type="ECO:0000256" key="2">
    <source>
        <dbReference type="ARBA" id="ARBA00023306"/>
    </source>
</evidence>
<protein>
    <recommendedName>
        <fullName evidence="4">DNA replication factor Cdt1 C-terminal domain-containing protein</fullName>
    </recommendedName>
</protein>
<keyword evidence="2" id="KW-0131">Cell cycle</keyword>
<feature type="domain" description="DNA replication factor Cdt1 C-terminal" evidence="4">
    <location>
        <begin position="304"/>
        <end position="408"/>
    </location>
</feature>
<accession>A0A0N1H0Y4</accession>
<evidence type="ECO:0000256" key="1">
    <source>
        <dbReference type="ARBA" id="ARBA00008356"/>
    </source>
</evidence>
<feature type="compositionally biased region" description="Polar residues" evidence="3">
    <location>
        <begin position="13"/>
        <end position="25"/>
    </location>
</feature>
<dbReference type="STRING" id="1664694.A0A0N1H0Y4"/>
<dbReference type="EMBL" id="LFJN01000023">
    <property type="protein sequence ID" value="KPI37570.1"/>
    <property type="molecule type" value="Genomic_DNA"/>
</dbReference>
<dbReference type="InterPro" id="IPR038090">
    <property type="entry name" value="Cdt1_C_WH_dom_sf"/>
</dbReference>
<comment type="similarity">
    <text evidence="1">Belongs to the Cdt1 family.</text>
</comment>
<evidence type="ECO:0000313" key="6">
    <source>
        <dbReference type="Proteomes" id="UP000038010"/>
    </source>
</evidence>
<dbReference type="Gene3D" id="1.10.10.1420">
    <property type="entry name" value="DNA replication factor Cdt1, C-terminal WH domain"/>
    <property type="match status" value="1"/>
</dbReference>
<feature type="compositionally biased region" description="Low complexity" evidence="3">
    <location>
        <begin position="26"/>
        <end position="40"/>
    </location>
</feature>
<dbReference type="GeneID" id="28735941"/>
<dbReference type="RefSeq" id="XP_017997533.1">
    <property type="nucleotide sequence ID" value="XM_018144061.1"/>
</dbReference>
<dbReference type="Pfam" id="PF16679">
    <property type="entry name" value="CDT1_C"/>
    <property type="match status" value="1"/>
</dbReference>
<organism evidence="5 6">
    <name type="scientific">Cyphellophora attinorum</name>
    <dbReference type="NCBI Taxonomy" id="1664694"/>
    <lineage>
        <taxon>Eukaryota</taxon>
        <taxon>Fungi</taxon>
        <taxon>Dikarya</taxon>
        <taxon>Ascomycota</taxon>
        <taxon>Pezizomycotina</taxon>
        <taxon>Eurotiomycetes</taxon>
        <taxon>Chaetothyriomycetidae</taxon>
        <taxon>Chaetothyriales</taxon>
        <taxon>Cyphellophoraceae</taxon>
        <taxon>Cyphellophora</taxon>
    </lineage>
</organism>
<dbReference type="VEuPathDB" id="FungiDB:AB675_3962"/>
<feature type="compositionally biased region" description="Basic and acidic residues" evidence="3">
    <location>
        <begin position="50"/>
        <end position="60"/>
    </location>
</feature>
<evidence type="ECO:0000313" key="5">
    <source>
        <dbReference type="EMBL" id="KPI37570.1"/>
    </source>
</evidence>
<dbReference type="Proteomes" id="UP000038010">
    <property type="component" value="Unassembled WGS sequence"/>
</dbReference>
<reference evidence="5 6" key="1">
    <citation type="submission" date="2015-06" db="EMBL/GenBank/DDBJ databases">
        <title>Draft genome of the ant-associated black yeast Phialophora attae CBS 131958.</title>
        <authorList>
            <person name="Moreno L.F."/>
            <person name="Stielow B.J."/>
            <person name="de Hoog S."/>
            <person name="Vicente V.A."/>
            <person name="Weiss V.A."/>
            <person name="de Vries M."/>
            <person name="Cruz L.M."/>
            <person name="Souza E.M."/>
        </authorList>
    </citation>
    <scope>NUCLEOTIDE SEQUENCE [LARGE SCALE GENOMIC DNA]</scope>
    <source>
        <strain evidence="5 6">CBS 131958</strain>
    </source>
</reference>
<dbReference type="InterPro" id="IPR032054">
    <property type="entry name" value="Cdt1_C"/>
</dbReference>
<dbReference type="AlphaFoldDB" id="A0A0N1H0Y4"/>
<name>A0A0N1H0Y4_9EURO</name>
<sequence length="432" mass="47878">MAPSSRTNRRQQTKQQPTLSSFSRISKSVTVTSTTKPKSTVAKELALTKLENDRKPERYVPKTTKSSNKQRKRDWSDSEDDSAEVVEFFSSSKRVKVQLPTPPKSPNRKRVLVVARPADAQELVSIFSAVLKAFALHRAHNGPATPAELSALLESVTRLYQRRSVTVIDLQRILGVFEQDENTAEATQQVRHVRGPFQLKIVGIGSNRRQLLELQQSADFSERNLQSQFESQLDILLQRHGRTVQDVPLLAFEMGAQTTMRQNKASETLKHILSGRKAELSMDELSISDGGENSSVTIKSRTLSLFDRVKAKQLATAAIDTPSAEVLRRKHAVARMAEVVEILRMKQQQKLGGYSGAGAGGKVSFAWKQLLSELRASMAIPMGDDELKLCLEILSKEVNDGWCTIFELGATKSVVLMGTPRSGSEIVKALKA</sequence>
<dbReference type="Pfam" id="PF26121">
    <property type="entry name" value="HTH_CDT1"/>
    <property type="match status" value="1"/>
</dbReference>
<evidence type="ECO:0000256" key="3">
    <source>
        <dbReference type="SAM" id="MobiDB-lite"/>
    </source>
</evidence>
<feature type="region of interest" description="Disordered" evidence="3">
    <location>
        <begin position="1"/>
        <end position="78"/>
    </location>
</feature>